<protein>
    <submittedName>
        <fullName evidence="1">Uncharacterized protein</fullName>
    </submittedName>
</protein>
<proteinExistence type="predicted"/>
<reference evidence="1 2" key="1">
    <citation type="submission" date="2017-11" db="EMBL/GenBank/DDBJ databases">
        <title>Draft genome sequence of Enterococcus plantarum TRW2 strain isolated from lettuce.</title>
        <authorList>
            <person name="Kim E.B."/>
            <person name="Marco M.L."/>
            <person name="Williams T.R."/>
            <person name="You I.H."/>
        </authorList>
    </citation>
    <scope>NUCLEOTIDE SEQUENCE [LARGE SCALE GENOMIC DNA]</scope>
    <source>
        <strain evidence="1 2">TRW2</strain>
    </source>
</reference>
<dbReference type="EMBL" id="PIEU01000049">
    <property type="protein sequence ID" value="PZL75005.1"/>
    <property type="molecule type" value="Genomic_DNA"/>
</dbReference>
<gene>
    <name evidence="1" type="ORF">CI088_06150</name>
</gene>
<name>A0A2W4BEB0_9ENTE</name>
<dbReference type="Proteomes" id="UP000249828">
    <property type="component" value="Unassembled WGS sequence"/>
</dbReference>
<sequence length="129" mass="15525">MSIQFQLDTGDRIYRNEDITAKLIKDCLDKVDKNEVEFLVLKPNRAIKDSLFIQIISHFVVEIRFENREKDFIHYSYITDNQEEVLNILIDYWKVNKIPDMKNWKDISDSFKLNFLSRLFNKLKGFNND</sequence>
<keyword evidence="2" id="KW-1185">Reference proteome</keyword>
<dbReference type="AlphaFoldDB" id="A0A2W4BEB0"/>
<accession>A0A2W4BEB0</accession>
<dbReference type="OrthoDB" id="212696at186826"/>
<evidence type="ECO:0000313" key="2">
    <source>
        <dbReference type="Proteomes" id="UP000249828"/>
    </source>
</evidence>
<comment type="caution">
    <text evidence="1">The sequence shown here is derived from an EMBL/GenBank/DDBJ whole genome shotgun (WGS) entry which is preliminary data.</text>
</comment>
<evidence type="ECO:0000313" key="1">
    <source>
        <dbReference type="EMBL" id="PZL75005.1"/>
    </source>
</evidence>
<dbReference type="RefSeq" id="WP_069655063.1">
    <property type="nucleotide sequence ID" value="NZ_MIKA01000045.1"/>
</dbReference>
<organism evidence="1 2">
    <name type="scientific">Enterococcus plantarum</name>
    <dbReference type="NCBI Taxonomy" id="1077675"/>
    <lineage>
        <taxon>Bacteria</taxon>
        <taxon>Bacillati</taxon>
        <taxon>Bacillota</taxon>
        <taxon>Bacilli</taxon>
        <taxon>Lactobacillales</taxon>
        <taxon>Enterococcaceae</taxon>
        <taxon>Enterococcus</taxon>
    </lineage>
</organism>